<keyword evidence="8 10" id="KW-0472">Membrane</keyword>
<proteinExistence type="inferred from homology"/>
<feature type="transmembrane region" description="Helical" evidence="10">
    <location>
        <begin position="773"/>
        <end position="789"/>
    </location>
</feature>
<feature type="transmembrane region" description="Helical" evidence="10">
    <location>
        <begin position="601"/>
        <end position="623"/>
    </location>
</feature>
<protein>
    <submittedName>
        <fullName evidence="11">Oligopeptide transporter OPT superfamily</fullName>
    </submittedName>
</protein>
<feature type="transmembrane region" description="Helical" evidence="10">
    <location>
        <begin position="721"/>
        <end position="742"/>
    </location>
</feature>
<evidence type="ECO:0000256" key="2">
    <source>
        <dbReference type="ARBA" id="ARBA00008807"/>
    </source>
</evidence>
<feature type="transmembrane region" description="Helical" evidence="10">
    <location>
        <begin position="154"/>
        <end position="171"/>
    </location>
</feature>
<keyword evidence="7 10" id="KW-1133">Transmembrane helix</keyword>
<evidence type="ECO:0000256" key="3">
    <source>
        <dbReference type="ARBA" id="ARBA00022448"/>
    </source>
</evidence>
<feature type="transmembrane region" description="Helical" evidence="10">
    <location>
        <begin position="368"/>
        <end position="387"/>
    </location>
</feature>
<dbReference type="AlphaFoldDB" id="A0A168FJS1"/>
<feature type="transmembrane region" description="Helical" evidence="10">
    <location>
        <begin position="257"/>
        <end position="279"/>
    </location>
</feature>
<evidence type="ECO:0000256" key="5">
    <source>
        <dbReference type="ARBA" id="ARBA00022856"/>
    </source>
</evidence>
<comment type="subcellular location">
    <subcellularLocation>
        <location evidence="1">Membrane</location>
        <topology evidence="1">Multi-pass membrane protein</topology>
    </subcellularLocation>
</comment>
<feature type="region of interest" description="Disordered" evidence="9">
    <location>
        <begin position="1"/>
        <end position="30"/>
    </location>
</feature>
<feature type="transmembrane region" description="Helical" evidence="10">
    <location>
        <begin position="399"/>
        <end position="425"/>
    </location>
</feature>
<feature type="transmembrane region" description="Helical" evidence="10">
    <location>
        <begin position="749"/>
        <end position="767"/>
    </location>
</feature>
<feature type="transmembrane region" description="Helical" evidence="10">
    <location>
        <begin position="801"/>
        <end position="824"/>
    </location>
</feature>
<evidence type="ECO:0000256" key="6">
    <source>
        <dbReference type="ARBA" id="ARBA00022927"/>
    </source>
</evidence>
<keyword evidence="5" id="KW-0571">Peptide transport</keyword>
<evidence type="ECO:0000313" key="12">
    <source>
        <dbReference type="Proteomes" id="UP000076881"/>
    </source>
</evidence>
<feature type="transmembrane region" description="Helical" evidence="10">
    <location>
        <begin position="545"/>
        <end position="565"/>
    </location>
</feature>
<dbReference type="OrthoDB" id="9986677at2759"/>
<dbReference type="Proteomes" id="UP000076881">
    <property type="component" value="Unassembled WGS sequence"/>
</dbReference>
<dbReference type="NCBIfam" id="TIGR00727">
    <property type="entry name" value="ISP4_OPT"/>
    <property type="match status" value="1"/>
</dbReference>
<dbReference type="InterPro" id="IPR004813">
    <property type="entry name" value="OPT"/>
</dbReference>
<evidence type="ECO:0000256" key="4">
    <source>
        <dbReference type="ARBA" id="ARBA00022692"/>
    </source>
</evidence>
<dbReference type="GO" id="GO:0015031">
    <property type="term" value="P:protein transport"/>
    <property type="evidence" value="ECO:0007669"/>
    <property type="project" value="UniProtKB-KW"/>
</dbReference>
<keyword evidence="6" id="KW-0653">Protein transport</keyword>
<evidence type="ECO:0000256" key="1">
    <source>
        <dbReference type="ARBA" id="ARBA00004141"/>
    </source>
</evidence>
<dbReference type="PANTHER" id="PTHR22601">
    <property type="entry name" value="ISP4 LIKE PROTEIN"/>
    <property type="match status" value="1"/>
</dbReference>
<gene>
    <name evidence="11" type="ORF">LEL_07269</name>
</gene>
<organism evidence="11 12">
    <name type="scientific">Akanthomyces lecanii RCEF 1005</name>
    <dbReference type="NCBI Taxonomy" id="1081108"/>
    <lineage>
        <taxon>Eukaryota</taxon>
        <taxon>Fungi</taxon>
        <taxon>Dikarya</taxon>
        <taxon>Ascomycota</taxon>
        <taxon>Pezizomycotina</taxon>
        <taxon>Sordariomycetes</taxon>
        <taxon>Hypocreomycetidae</taxon>
        <taxon>Hypocreales</taxon>
        <taxon>Cordycipitaceae</taxon>
        <taxon>Akanthomyces</taxon>
        <taxon>Cordyceps confragosa</taxon>
    </lineage>
</organism>
<keyword evidence="12" id="KW-1185">Reference proteome</keyword>
<dbReference type="NCBIfam" id="TIGR00728">
    <property type="entry name" value="OPT_sfam"/>
    <property type="match status" value="1"/>
</dbReference>
<sequence>MSNRLEKIAQKSATGGVLDEKNSVTHGNHHLDPLAQTETQAQATMKDLSVTDDDLLEAKELAATYSLDDVKRLMTHVHKIHKRDPNFPATIVNKIEEFLSDDDIFQNPDRHEQIIAEIKIETALLTNNSPYAEVRAVVDNKDDPDLPASTIRSWLIGMIFACIMAFINGFFETRFPAIFLSSTVPQLLAYPIGTFMAKVLPDRGVTFFGVRHSLNPGPFNKKEHMLISIMSVAYDSAPYTNQIIWIQALPQYFDQRWAYSFGYQICVALSTAFIGYGFAGMTRRFIVWPSHCIWPNSLATIALNSAFHSTDGGHPVLGPFNTTWRWSRIKFFMVAFAAMFVYFWFPNTIFGALSTFSWISWIAPNNRILTALTSSSTGLGLNPFPTFDWNIITTRVDPLYTPAFTTFNFCAGTFVSMFMVIGFWFSNAYGSAHLPVNSNLPFDRFGTRYNVTRVLTEKGILDMDKYDAYSKPYISAGSMTFYFWFFAVYSASIAYTVLQHRTEIWEGFAAAFRSKFRSNKSAREEAETLDVHMRHMRKYKEVPDWWFLMVLLISAAVGMVSMAVWPTGTNPAVVVFGMIMCAIFVIPIGIMYAMTGCQVTLNVLAAFIGGTVSNGNAVSMVYFKTYGYLTCAQAIAFAQDLKLGHYVKIPPRVLFWAQMVPTFISTFIFIGLLQYQLHIDKICTQQAPFKFICPATNTFFTSAVLWGTVGPARQFGAGSTYSTLLVGFPIGIVIVLVFWGLGKWFPKSSALRSVHPVVLISGALGWAPYNLTYIWPAVPVAAYSWLFVRRKYLAFWSRYNYVLSAAFAAGIAISAVVQFFGLAFTGVEINWWGNNVVGQGCEGVACPLMPLPKGEGFAPKPDGQY</sequence>
<reference evidence="11 12" key="1">
    <citation type="journal article" date="2016" name="Genome Biol. Evol.">
        <title>Divergent and convergent evolution of fungal pathogenicity.</title>
        <authorList>
            <person name="Shang Y."/>
            <person name="Xiao G."/>
            <person name="Zheng P."/>
            <person name="Cen K."/>
            <person name="Zhan S."/>
            <person name="Wang C."/>
        </authorList>
    </citation>
    <scope>NUCLEOTIDE SEQUENCE [LARGE SCALE GENOMIC DNA]</scope>
    <source>
        <strain evidence="11 12">RCEF 1005</strain>
    </source>
</reference>
<accession>A0A168FJS1</accession>
<evidence type="ECO:0000256" key="9">
    <source>
        <dbReference type="SAM" id="MobiDB-lite"/>
    </source>
</evidence>
<feature type="transmembrane region" description="Helical" evidence="10">
    <location>
        <begin position="687"/>
        <end position="709"/>
    </location>
</feature>
<dbReference type="GO" id="GO:0035673">
    <property type="term" value="F:oligopeptide transmembrane transporter activity"/>
    <property type="evidence" value="ECO:0007669"/>
    <property type="project" value="InterPro"/>
</dbReference>
<feature type="transmembrane region" description="Helical" evidence="10">
    <location>
        <begin position="331"/>
        <end position="356"/>
    </location>
</feature>
<comment type="similarity">
    <text evidence="2">Belongs to the oligopeptide OPT transporter family.</text>
</comment>
<feature type="transmembrane region" description="Helical" evidence="10">
    <location>
        <begin position="653"/>
        <end position="675"/>
    </location>
</feature>
<evidence type="ECO:0000313" key="11">
    <source>
        <dbReference type="EMBL" id="OAA75281.1"/>
    </source>
</evidence>
<dbReference type="GO" id="GO:0016020">
    <property type="term" value="C:membrane"/>
    <property type="evidence" value="ECO:0007669"/>
    <property type="project" value="UniProtKB-SubCell"/>
</dbReference>
<keyword evidence="3" id="KW-0813">Transport</keyword>
<keyword evidence="4 10" id="KW-0812">Transmembrane</keyword>
<dbReference type="Pfam" id="PF03169">
    <property type="entry name" value="OPT"/>
    <property type="match status" value="1"/>
</dbReference>
<feature type="transmembrane region" description="Helical" evidence="10">
    <location>
        <begin position="481"/>
        <end position="498"/>
    </location>
</feature>
<name>A0A168FJS1_CORDF</name>
<evidence type="ECO:0000256" key="8">
    <source>
        <dbReference type="ARBA" id="ARBA00023136"/>
    </source>
</evidence>
<evidence type="ECO:0000256" key="7">
    <source>
        <dbReference type="ARBA" id="ARBA00022989"/>
    </source>
</evidence>
<dbReference type="InterPro" id="IPR004648">
    <property type="entry name" value="Oligpept_transpt"/>
</dbReference>
<evidence type="ECO:0000256" key="10">
    <source>
        <dbReference type="SAM" id="Phobius"/>
    </source>
</evidence>
<dbReference type="EMBL" id="AZHF01000005">
    <property type="protein sequence ID" value="OAA75281.1"/>
    <property type="molecule type" value="Genomic_DNA"/>
</dbReference>
<feature type="transmembrane region" description="Helical" evidence="10">
    <location>
        <begin position="571"/>
        <end position="594"/>
    </location>
</feature>
<comment type="caution">
    <text evidence="11">The sequence shown here is derived from an EMBL/GenBank/DDBJ whole genome shotgun (WGS) entry which is preliminary data.</text>
</comment>